<dbReference type="GO" id="GO:0016787">
    <property type="term" value="F:hydrolase activity"/>
    <property type="evidence" value="ECO:0007669"/>
    <property type="project" value="UniProtKB-KW"/>
</dbReference>
<dbReference type="NCBIfam" id="NF001413">
    <property type="entry name" value="PRK00290.1"/>
    <property type="match status" value="1"/>
</dbReference>
<evidence type="ECO:0000256" key="13">
    <source>
        <dbReference type="RuleBase" id="RU003322"/>
    </source>
</evidence>
<dbReference type="SUPFAM" id="SSF53067">
    <property type="entry name" value="Actin-like ATPase domain"/>
    <property type="match status" value="2"/>
</dbReference>
<evidence type="ECO:0000256" key="14">
    <source>
        <dbReference type="SAM" id="Coils"/>
    </source>
</evidence>
<evidence type="ECO:0000313" key="16">
    <source>
        <dbReference type="Proteomes" id="UP000681967"/>
    </source>
</evidence>
<evidence type="ECO:0000256" key="12">
    <source>
        <dbReference type="ARBA" id="ARBA00069311"/>
    </source>
</evidence>
<evidence type="ECO:0000256" key="10">
    <source>
        <dbReference type="ARBA" id="ARBA00023186"/>
    </source>
</evidence>
<dbReference type="InterPro" id="IPR042050">
    <property type="entry name" value="BIP_NBD"/>
</dbReference>
<dbReference type="FunFam" id="3.90.640.10:FF:000153">
    <property type="entry name" value="Endoplasmic reticulum chaperone BiP"/>
    <property type="match status" value="1"/>
</dbReference>
<dbReference type="FunFam" id="2.60.34.10:FF:000001">
    <property type="entry name" value="Molecular chaperone DnaK"/>
    <property type="match status" value="1"/>
</dbReference>
<keyword evidence="9 13" id="KW-0067">ATP-binding</keyword>
<evidence type="ECO:0000313" key="15">
    <source>
        <dbReference type="EMBL" id="CAF4928079.1"/>
    </source>
</evidence>
<dbReference type="EC" id="3.6.4.10" evidence="3"/>
<evidence type="ECO:0000256" key="5">
    <source>
        <dbReference type="ARBA" id="ARBA00022729"/>
    </source>
</evidence>
<keyword evidence="10" id="KW-0143">Chaperone</keyword>
<gene>
    <name evidence="15" type="ORF">BYL167_LOCUS53216</name>
</gene>
<dbReference type="GO" id="GO:0140662">
    <property type="term" value="F:ATP-dependent protein folding chaperone"/>
    <property type="evidence" value="ECO:0007669"/>
    <property type="project" value="InterPro"/>
</dbReference>
<dbReference type="PROSITE" id="PS00297">
    <property type="entry name" value="HSP70_1"/>
    <property type="match status" value="1"/>
</dbReference>
<comment type="similarity">
    <text evidence="2 13">Belongs to the heat shock protein 70 family.</text>
</comment>
<dbReference type="Gene3D" id="2.60.34.10">
    <property type="entry name" value="Substrate Binding Domain Of DNAk, Chain A, domain 1"/>
    <property type="match status" value="1"/>
</dbReference>
<dbReference type="GO" id="GO:0005524">
    <property type="term" value="F:ATP binding"/>
    <property type="evidence" value="ECO:0007669"/>
    <property type="project" value="UniProtKB-KW"/>
</dbReference>
<dbReference type="FunFam" id="3.30.420.40:FF:000720">
    <property type="entry name" value="Endoplasmic reticulum chaperone BiP"/>
    <property type="match status" value="1"/>
</dbReference>
<dbReference type="PROSITE" id="PS00329">
    <property type="entry name" value="HSP70_2"/>
    <property type="match status" value="1"/>
</dbReference>
<dbReference type="Proteomes" id="UP000681967">
    <property type="component" value="Unassembled WGS sequence"/>
</dbReference>
<keyword evidence="8" id="KW-0256">Endoplasmic reticulum</keyword>
<evidence type="ECO:0000256" key="6">
    <source>
        <dbReference type="ARBA" id="ARBA00022741"/>
    </source>
</evidence>
<dbReference type="FunFam" id="3.30.30.30:FF:000001">
    <property type="entry name" value="heat shock 70 kDa protein-like"/>
    <property type="match status" value="1"/>
</dbReference>
<keyword evidence="7" id="KW-0378">Hydrolase</keyword>
<comment type="caution">
    <text evidence="15">The sequence shown here is derived from an EMBL/GenBank/DDBJ whole genome shotgun (WGS) entry which is preliminary data.</text>
</comment>
<evidence type="ECO:0000256" key="7">
    <source>
        <dbReference type="ARBA" id="ARBA00022801"/>
    </source>
</evidence>
<dbReference type="GO" id="GO:0005788">
    <property type="term" value="C:endoplasmic reticulum lumen"/>
    <property type="evidence" value="ECO:0007669"/>
    <property type="project" value="UniProtKB-SubCell"/>
</dbReference>
<evidence type="ECO:0000256" key="9">
    <source>
        <dbReference type="ARBA" id="ARBA00022840"/>
    </source>
</evidence>
<evidence type="ECO:0000256" key="4">
    <source>
        <dbReference type="ARBA" id="ARBA00019933"/>
    </source>
</evidence>
<dbReference type="PRINTS" id="PR00301">
    <property type="entry name" value="HEATSHOCK70"/>
</dbReference>
<dbReference type="CDD" id="cd10241">
    <property type="entry name" value="ASKHA_NBD_HSP70_BiP"/>
    <property type="match status" value="1"/>
</dbReference>
<dbReference type="PANTHER" id="PTHR19375">
    <property type="entry name" value="HEAT SHOCK PROTEIN 70KDA"/>
    <property type="match status" value="1"/>
</dbReference>
<evidence type="ECO:0000256" key="3">
    <source>
        <dbReference type="ARBA" id="ARBA00012554"/>
    </source>
</evidence>
<dbReference type="PROSITE" id="PS01036">
    <property type="entry name" value="HSP70_3"/>
    <property type="match status" value="1"/>
</dbReference>
<dbReference type="EMBL" id="CAJOBH010176980">
    <property type="protein sequence ID" value="CAF4928079.1"/>
    <property type="molecule type" value="Genomic_DNA"/>
</dbReference>
<dbReference type="Gene3D" id="3.30.420.40">
    <property type="match status" value="2"/>
</dbReference>
<organism evidence="15 16">
    <name type="scientific">Rotaria magnacalcarata</name>
    <dbReference type="NCBI Taxonomy" id="392030"/>
    <lineage>
        <taxon>Eukaryota</taxon>
        <taxon>Metazoa</taxon>
        <taxon>Spiralia</taxon>
        <taxon>Gnathifera</taxon>
        <taxon>Rotifera</taxon>
        <taxon>Eurotatoria</taxon>
        <taxon>Bdelloidea</taxon>
        <taxon>Philodinida</taxon>
        <taxon>Philodinidae</taxon>
        <taxon>Rotaria</taxon>
    </lineage>
</organism>
<keyword evidence="6 13" id="KW-0547">Nucleotide-binding</keyword>
<dbReference type="SUPFAM" id="SSF100920">
    <property type="entry name" value="Heat shock protein 70kD (HSP70), peptide-binding domain"/>
    <property type="match status" value="1"/>
</dbReference>
<comment type="catalytic activity">
    <reaction evidence="11">
        <text>ATP + H2O = ADP + phosphate + H(+)</text>
        <dbReference type="Rhea" id="RHEA:13065"/>
        <dbReference type="ChEBI" id="CHEBI:15377"/>
        <dbReference type="ChEBI" id="CHEBI:15378"/>
        <dbReference type="ChEBI" id="CHEBI:30616"/>
        <dbReference type="ChEBI" id="CHEBI:43474"/>
        <dbReference type="ChEBI" id="CHEBI:456216"/>
        <dbReference type="EC" id="3.6.4.10"/>
    </reaction>
</comment>
<dbReference type="Pfam" id="PF00012">
    <property type="entry name" value="HSP70"/>
    <property type="match status" value="1"/>
</dbReference>
<dbReference type="Gene3D" id="3.90.640.10">
    <property type="entry name" value="Actin, Chain A, domain 4"/>
    <property type="match status" value="1"/>
</dbReference>
<evidence type="ECO:0000256" key="11">
    <source>
        <dbReference type="ARBA" id="ARBA00048056"/>
    </source>
</evidence>
<sequence length="523" mass="57553">KASFHFDPLDIGTVIGIDLGTTYSCVGIFKNGRVEIIANDQGNRITPSYVAFTSDSERLIGDAAKNQLTSNPENTVFDAKRLIGREFSDASVQQDIKHFPFQVIEKNSKPIIQINIGTEKKLFTPEEISAMVLGKMRDIAEAYLGNKVTHAVVTVPAYFNDAQRQATKDAGTISGLNVMRIINEPTAAAIAYGLDKKEGEKNILVFDLGGGTFDVSLLTIDNGVFEVVATNGDTHLGGEDFDQRVMEHFIKLFKKKTGKDVRKDHRAIQKLRREVEKAKRTLSSQHQTKIEIESFFDNEDFSETLTRAKFEELNMDLFRSTMKPVQKVLEDADLKKTDIAEVVLVGGSTRIPKVQQLVKEFFDGKEPSRGINPDEAVAYGAAVQAGILSGEESTGDIVLLDVNPLTMGIETVGGVMTKIIPRNTVIPTKKSQIFSTAADNQPSVTIQVFEGERPMTKDNHVLGRFDLTGIPPAPRGVPQIEVTFEIDVNGILKVTAEDKGTGNKNNIVINSNTNRLSPEEIDR</sequence>
<dbReference type="AlphaFoldDB" id="A0A8S3CMN3"/>
<keyword evidence="5" id="KW-0732">Signal</keyword>
<feature type="non-terminal residue" evidence="15">
    <location>
        <position position="523"/>
    </location>
</feature>
<comment type="subcellular location">
    <subcellularLocation>
        <location evidence="1">Endoplasmic reticulum lumen</location>
    </subcellularLocation>
</comment>
<accession>A0A8S3CMN3</accession>
<dbReference type="InterPro" id="IPR018181">
    <property type="entry name" value="Heat_shock_70_CS"/>
</dbReference>
<evidence type="ECO:0000256" key="1">
    <source>
        <dbReference type="ARBA" id="ARBA00004319"/>
    </source>
</evidence>
<keyword evidence="14" id="KW-0175">Coiled coil</keyword>
<dbReference type="InterPro" id="IPR013126">
    <property type="entry name" value="Hsp_70_fam"/>
</dbReference>
<dbReference type="InterPro" id="IPR029047">
    <property type="entry name" value="HSP70_peptide-bd_sf"/>
</dbReference>
<feature type="non-terminal residue" evidence="15">
    <location>
        <position position="1"/>
    </location>
</feature>
<evidence type="ECO:0000256" key="2">
    <source>
        <dbReference type="ARBA" id="ARBA00007381"/>
    </source>
</evidence>
<reference evidence="15" key="1">
    <citation type="submission" date="2021-02" db="EMBL/GenBank/DDBJ databases">
        <authorList>
            <person name="Nowell W R."/>
        </authorList>
    </citation>
    <scope>NUCLEOTIDE SEQUENCE</scope>
</reference>
<evidence type="ECO:0000256" key="8">
    <source>
        <dbReference type="ARBA" id="ARBA00022824"/>
    </source>
</evidence>
<dbReference type="InterPro" id="IPR043129">
    <property type="entry name" value="ATPase_NBD"/>
</dbReference>
<protein>
    <recommendedName>
        <fullName evidence="12">Endoplasmic reticulum chaperone BIP</fullName>
        <ecNumber evidence="3">3.6.4.10</ecNumber>
    </recommendedName>
    <alternativeName>
        <fullName evidence="4">Endoplasmic reticulum chaperone BiP</fullName>
    </alternativeName>
</protein>
<proteinExistence type="inferred from homology"/>
<name>A0A8S3CMN3_9BILA</name>
<feature type="coiled-coil region" evidence="14">
    <location>
        <begin position="261"/>
        <end position="288"/>
    </location>
</feature>